<dbReference type="AlphaFoldDB" id="A0A1J5PB91"/>
<dbReference type="EMBL" id="MLJW01005571">
    <property type="protein sequence ID" value="OIQ67992.1"/>
    <property type="molecule type" value="Genomic_DNA"/>
</dbReference>
<evidence type="ECO:0000313" key="2">
    <source>
        <dbReference type="EMBL" id="OIQ67992.1"/>
    </source>
</evidence>
<proteinExistence type="predicted"/>
<organism evidence="2">
    <name type="scientific">mine drainage metagenome</name>
    <dbReference type="NCBI Taxonomy" id="410659"/>
    <lineage>
        <taxon>unclassified sequences</taxon>
        <taxon>metagenomes</taxon>
        <taxon>ecological metagenomes</taxon>
    </lineage>
</organism>
<gene>
    <name evidence="2" type="ORF">GALL_504190</name>
</gene>
<comment type="caution">
    <text evidence="2">The sequence shown here is derived from an EMBL/GenBank/DDBJ whole genome shotgun (WGS) entry which is preliminary data.</text>
</comment>
<reference evidence="2" key="1">
    <citation type="submission" date="2016-10" db="EMBL/GenBank/DDBJ databases">
        <title>Sequence of Gallionella enrichment culture.</title>
        <authorList>
            <person name="Poehlein A."/>
            <person name="Muehling M."/>
            <person name="Daniel R."/>
        </authorList>
    </citation>
    <scope>NUCLEOTIDE SEQUENCE</scope>
</reference>
<feature type="compositionally biased region" description="Basic and acidic residues" evidence="1">
    <location>
        <begin position="43"/>
        <end position="54"/>
    </location>
</feature>
<feature type="region of interest" description="Disordered" evidence="1">
    <location>
        <begin position="1"/>
        <end position="61"/>
    </location>
</feature>
<sequence length="61" mass="6762">MMEAAPPRADRQGRQGRSKERGRCQQPYLPRSQSESQQIGGKKHGDVAIGEDPHGPVLQPR</sequence>
<accession>A0A1J5PB91</accession>
<name>A0A1J5PB91_9ZZZZ</name>
<evidence type="ECO:0000256" key="1">
    <source>
        <dbReference type="SAM" id="MobiDB-lite"/>
    </source>
</evidence>
<protein>
    <submittedName>
        <fullName evidence="2">Uncharacterized protein</fullName>
    </submittedName>
</protein>
<feature type="compositionally biased region" description="Basic and acidic residues" evidence="1">
    <location>
        <begin position="8"/>
        <end position="23"/>
    </location>
</feature>